<comment type="similarity">
    <text evidence="1">Belongs to the cycloisomerase 2 family.</text>
</comment>
<dbReference type="SUPFAM" id="SSF51004">
    <property type="entry name" value="C-terminal (heme d1) domain of cytochrome cd1-nitrite reductase"/>
    <property type="match status" value="1"/>
</dbReference>
<reference evidence="3 4" key="1">
    <citation type="submission" date="2019-03" db="EMBL/GenBank/DDBJ databases">
        <title>Roseomonas sp. a novel Roseomonas species isolated from Sea whip Gorgonian.</title>
        <authorList>
            <person name="Li F."/>
            <person name="Pan X."/>
            <person name="Huang S."/>
            <person name="Li Z."/>
            <person name="Meng B."/>
        </authorList>
    </citation>
    <scope>NUCLEOTIDE SEQUENCE [LARGE SCALE GENOMIC DNA]</scope>
    <source>
        <strain evidence="3 4">M0104</strain>
    </source>
</reference>
<dbReference type="InterPro" id="IPR050282">
    <property type="entry name" value="Cycloisomerase_2"/>
</dbReference>
<dbReference type="Proteomes" id="UP000460715">
    <property type="component" value="Unassembled WGS sequence"/>
</dbReference>
<evidence type="ECO:0000313" key="3">
    <source>
        <dbReference type="EMBL" id="MXP62791.1"/>
    </source>
</evidence>
<sequence length="391" mass="41284">MSAIAAAPDPLFLAAAVGSTLVLFELAAGRAALLPRGGITLPAAVQYAWQHPHQPILYVASSDRSGEAQGERHALTALRFDAAAGTLSPHGPPAPLPTRPIHLTVDASGRYLLTACNDPSLLLVHRLEKDGTIGAAVPQPAGLQFGHYAHQVRVLPGGRQVVLVCRGNDATAGRPEDPGALLVFEWEDGRLAPSQSVAPDGGYGFGPRHLDVHPGHSRLFVSVERQNLVQGFALAEGRLSERPLCSAGTLAGAVMPRQAAGAIRCGADGRFLYVANRSDWILDEDGGQRQLGGENNIVVFRINPASGALEAVQRVDPRGAHVRSFALDRRGQLLVAASSRPRLLHAGSAAQEVSAGLALFSVLPDGRLEFLFKHDLDVGRAALFWVGLLQA</sequence>
<gene>
    <name evidence="3" type="ORF">E0493_05430</name>
</gene>
<evidence type="ECO:0000256" key="2">
    <source>
        <dbReference type="ARBA" id="ARBA00022526"/>
    </source>
</evidence>
<protein>
    <submittedName>
        <fullName evidence="3">3-carboxymuconate cyclase</fullName>
    </submittedName>
</protein>
<keyword evidence="2" id="KW-0119">Carbohydrate metabolism</keyword>
<dbReference type="GO" id="GO:0006006">
    <property type="term" value="P:glucose metabolic process"/>
    <property type="evidence" value="ECO:0007669"/>
    <property type="project" value="UniProtKB-KW"/>
</dbReference>
<dbReference type="PANTHER" id="PTHR30344">
    <property type="entry name" value="6-PHOSPHOGLUCONOLACTONASE-RELATED"/>
    <property type="match status" value="1"/>
</dbReference>
<name>A0A845B6G7_9PROT</name>
<dbReference type="PANTHER" id="PTHR30344:SF1">
    <property type="entry name" value="6-PHOSPHOGLUCONOLACTONASE"/>
    <property type="match status" value="1"/>
</dbReference>
<dbReference type="Gene3D" id="2.130.10.10">
    <property type="entry name" value="YVTN repeat-like/Quinoprotein amine dehydrogenase"/>
    <property type="match status" value="1"/>
</dbReference>
<dbReference type="InterPro" id="IPR019405">
    <property type="entry name" value="Lactonase_7-beta_prop"/>
</dbReference>
<dbReference type="InterPro" id="IPR015943">
    <property type="entry name" value="WD40/YVTN_repeat-like_dom_sf"/>
</dbReference>
<comment type="caution">
    <text evidence="3">The sequence shown here is derived from an EMBL/GenBank/DDBJ whole genome shotgun (WGS) entry which is preliminary data.</text>
</comment>
<dbReference type="InterPro" id="IPR011048">
    <property type="entry name" value="Haem_d1_sf"/>
</dbReference>
<dbReference type="EMBL" id="SNVJ01000003">
    <property type="protein sequence ID" value="MXP62791.1"/>
    <property type="molecule type" value="Genomic_DNA"/>
</dbReference>
<dbReference type="AlphaFoldDB" id="A0A845B6G7"/>
<proteinExistence type="inferred from homology"/>
<accession>A0A845B6G7</accession>
<evidence type="ECO:0000256" key="1">
    <source>
        <dbReference type="ARBA" id="ARBA00005564"/>
    </source>
</evidence>
<keyword evidence="4" id="KW-1185">Reference proteome</keyword>
<dbReference type="OrthoDB" id="9790815at2"/>
<keyword evidence="2" id="KW-0313">Glucose metabolism</keyword>
<organism evidence="3 4">
    <name type="scientific">Teichococcus coralli</name>
    <dbReference type="NCBI Taxonomy" id="2545983"/>
    <lineage>
        <taxon>Bacteria</taxon>
        <taxon>Pseudomonadati</taxon>
        <taxon>Pseudomonadota</taxon>
        <taxon>Alphaproteobacteria</taxon>
        <taxon>Acetobacterales</taxon>
        <taxon>Roseomonadaceae</taxon>
        <taxon>Roseomonas</taxon>
    </lineage>
</organism>
<dbReference type="Pfam" id="PF10282">
    <property type="entry name" value="Lactonase"/>
    <property type="match status" value="1"/>
</dbReference>
<evidence type="ECO:0000313" key="4">
    <source>
        <dbReference type="Proteomes" id="UP000460715"/>
    </source>
</evidence>
<dbReference type="RefSeq" id="WP_160935896.1">
    <property type="nucleotide sequence ID" value="NZ_SNVJ01000003.1"/>
</dbReference>
<dbReference type="GO" id="GO:0017057">
    <property type="term" value="F:6-phosphogluconolactonase activity"/>
    <property type="evidence" value="ECO:0007669"/>
    <property type="project" value="TreeGrafter"/>
</dbReference>